<proteinExistence type="predicted"/>
<reference evidence="1" key="1">
    <citation type="submission" date="2020-01" db="EMBL/GenBank/DDBJ databases">
        <title>The Celery Genome Sequence Reveals Sequential Paleo-tetraploidization, Resistance Gene Elimination, Karyotype Evolution, and Functional Innovation in Apiales.</title>
        <authorList>
            <person name="Song X."/>
        </authorList>
    </citation>
    <scope>NUCLEOTIDE SEQUENCE</scope>
    <source>
        <tissue evidence="1">Leaf</tissue>
    </source>
</reference>
<name>A0A6L5BBS5_APIGR</name>
<evidence type="ECO:0000313" key="2">
    <source>
        <dbReference type="Proteomes" id="UP000593563"/>
    </source>
</evidence>
<dbReference type="AlphaFoldDB" id="A0A6L5BBS5"/>
<dbReference type="Proteomes" id="UP000593563">
    <property type="component" value="Unassembled WGS sequence"/>
</dbReference>
<dbReference type="EMBL" id="WRXP01001500">
    <property type="protein sequence ID" value="KAF1002287.1"/>
    <property type="molecule type" value="Genomic_DNA"/>
</dbReference>
<gene>
    <name evidence="1" type="ORF">AG4045_024043</name>
</gene>
<organism evidence="1 2">
    <name type="scientific">Apium graveolens</name>
    <name type="common">Celery</name>
    <dbReference type="NCBI Taxonomy" id="4045"/>
    <lineage>
        <taxon>Eukaryota</taxon>
        <taxon>Viridiplantae</taxon>
        <taxon>Streptophyta</taxon>
        <taxon>Embryophyta</taxon>
        <taxon>Tracheophyta</taxon>
        <taxon>Spermatophyta</taxon>
        <taxon>Magnoliopsida</taxon>
        <taxon>eudicotyledons</taxon>
        <taxon>Gunneridae</taxon>
        <taxon>Pentapetalae</taxon>
        <taxon>asterids</taxon>
        <taxon>campanulids</taxon>
        <taxon>Apiales</taxon>
        <taxon>Apiaceae</taxon>
        <taxon>Apioideae</taxon>
        <taxon>apioid superclade</taxon>
        <taxon>Apieae</taxon>
        <taxon>Apium</taxon>
    </lineage>
</organism>
<keyword evidence="2" id="KW-1185">Reference proteome</keyword>
<sequence length="122" mass="12795">MAENKGSMCLSFVELVINGARRCFGLENVHSGAVAPAGTSDDAKPLIHEHDEEEEGQSVSVSEEISHAATDYYLPVIADQETPSIVTQQDNDSPVPPVVAAVSAAPPPRLQTVSKGSGPQTN</sequence>
<evidence type="ECO:0000313" key="1">
    <source>
        <dbReference type="EMBL" id="KAF1002287.1"/>
    </source>
</evidence>
<comment type="caution">
    <text evidence="1">The sequence shown here is derived from an EMBL/GenBank/DDBJ whole genome shotgun (WGS) entry which is preliminary data.</text>
</comment>
<accession>A0A6L5BBS5</accession>
<protein>
    <submittedName>
        <fullName evidence="1">Uncharacterized protein</fullName>
    </submittedName>
</protein>